<organism evidence="2 3">
    <name type="scientific">Littorina saxatilis</name>
    <dbReference type="NCBI Taxonomy" id="31220"/>
    <lineage>
        <taxon>Eukaryota</taxon>
        <taxon>Metazoa</taxon>
        <taxon>Spiralia</taxon>
        <taxon>Lophotrochozoa</taxon>
        <taxon>Mollusca</taxon>
        <taxon>Gastropoda</taxon>
        <taxon>Caenogastropoda</taxon>
        <taxon>Littorinimorpha</taxon>
        <taxon>Littorinoidea</taxon>
        <taxon>Littorinidae</taxon>
        <taxon>Littorina</taxon>
    </lineage>
</organism>
<proteinExistence type="predicted"/>
<feature type="transmembrane region" description="Helical" evidence="1">
    <location>
        <begin position="45"/>
        <end position="65"/>
    </location>
</feature>
<name>A0AAN9BB58_9CAEN</name>
<dbReference type="EMBL" id="JBAMIC010000010">
    <property type="protein sequence ID" value="KAK7102750.1"/>
    <property type="molecule type" value="Genomic_DNA"/>
</dbReference>
<gene>
    <name evidence="2" type="ORF">V1264_020931</name>
</gene>
<reference evidence="2 3" key="1">
    <citation type="submission" date="2024-02" db="EMBL/GenBank/DDBJ databases">
        <title>Chromosome-scale genome assembly of the rough periwinkle Littorina saxatilis.</title>
        <authorList>
            <person name="De Jode A."/>
            <person name="Faria R."/>
            <person name="Formenti G."/>
            <person name="Sims Y."/>
            <person name="Smith T.P."/>
            <person name="Tracey A."/>
            <person name="Wood J.M.D."/>
            <person name="Zagrodzka Z.B."/>
            <person name="Johannesson K."/>
            <person name="Butlin R.K."/>
            <person name="Leder E.H."/>
        </authorList>
    </citation>
    <scope>NUCLEOTIDE SEQUENCE [LARGE SCALE GENOMIC DNA]</scope>
    <source>
        <strain evidence="2">Snail1</strain>
        <tissue evidence="2">Muscle</tissue>
    </source>
</reference>
<evidence type="ECO:0000313" key="2">
    <source>
        <dbReference type="EMBL" id="KAK7102750.1"/>
    </source>
</evidence>
<sequence length="93" mass="10347">MIYAWSDDLRCLEKLINNLTALQSRIASWETWCSHQQDLTRGGDIMTISILYAFCGLLLAISVLAEDELHCPDDYVAVMAASSATRRCGETCS</sequence>
<dbReference type="AlphaFoldDB" id="A0AAN9BB58"/>
<accession>A0AAN9BB58</accession>
<keyword evidence="1" id="KW-0472">Membrane</keyword>
<evidence type="ECO:0000256" key="1">
    <source>
        <dbReference type="SAM" id="Phobius"/>
    </source>
</evidence>
<keyword evidence="1" id="KW-1133">Transmembrane helix</keyword>
<comment type="caution">
    <text evidence="2">The sequence shown here is derived from an EMBL/GenBank/DDBJ whole genome shotgun (WGS) entry which is preliminary data.</text>
</comment>
<dbReference type="Proteomes" id="UP001374579">
    <property type="component" value="Unassembled WGS sequence"/>
</dbReference>
<protein>
    <submittedName>
        <fullName evidence="2">Uncharacterized protein</fullName>
    </submittedName>
</protein>
<keyword evidence="3" id="KW-1185">Reference proteome</keyword>
<evidence type="ECO:0000313" key="3">
    <source>
        <dbReference type="Proteomes" id="UP001374579"/>
    </source>
</evidence>
<keyword evidence="1" id="KW-0812">Transmembrane</keyword>